<evidence type="ECO:0000313" key="1">
    <source>
        <dbReference type="EMBL" id="EFH88187.1"/>
    </source>
</evidence>
<name>D6TCS3_KTERA</name>
<gene>
    <name evidence="1" type="ORF">Krac_9596</name>
</gene>
<dbReference type="EMBL" id="ADVG01000001">
    <property type="protein sequence ID" value="EFH88187.1"/>
    <property type="molecule type" value="Genomic_DNA"/>
</dbReference>
<dbReference type="AlphaFoldDB" id="D6TCS3"/>
<dbReference type="InParanoid" id="D6TCS3"/>
<comment type="caution">
    <text evidence="1">The sequence shown here is derived from an EMBL/GenBank/DDBJ whole genome shotgun (WGS) entry which is preliminary data.</text>
</comment>
<reference evidence="1 2" key="1">
    <citation type="journal article" date="2011" name="Stand. Genomic Sci.">
        <title>Non-contiguous finished genome sequence and contextual data of the filamentous soil bacterium Ktedonobacter racemifer type strain (SOSP1-21).</title>
        <authorList>
            <person name="Chang Y.J."/>
            <person name="Land M."/>
            <person name="Hauser L."/>
            <person name="Chertkov O."/>
            <person name="Del Rio T.G."/>
            <person name="Nolan M."/>
            <person name="Copeland A."/>
            <person name="Tice H."/>
            <person name="Cheng J.F."/>
            <person name="Lucas S."/>
            <person name="Han C."/>
            <person name="Goodwin L."/>
            <person name="Pitluck S."/>
            <person name="Ivanova N."/>
            <person name="Ovchinikova G."/>
            <person name="Pati A."/>
            <person name="Chen A."/>
            <person name="Palaniappan K."/>
            <person name="Mavromatis K."/>
            <person name="Liolios K."/>
            <person name="Brettin T."/>
            <person name="Fiebig A."/>
            <person name="Rohde M."/>
            <person name="Abt B."/>
            <person name="Goker M."/>
            <person name="Detter J.C."/>
            <person name="Woyke T."/>
            <person name="Bristow J."/>
            <person name="Eisen J.A."/>
            <person name="Markowitz V."/>
            <person name="Hugenholtz P."/>
            <person name="Kyrpides N.C."/>
            <person name="Klenk H.P."/>
            <person name="Lapidus A."/>
        </authorList>
    </citation>
    <scope>NUCLEOTIDE SEQUENCE [LARGE SCALE GENOMIC DNA]</scope>
    <source>
        <strain evidence="2">DSM 44963</strain>
    </source>
</reference>
<organism evidence="1 2">
    <name type="scientific">Ktedonobacter racemifer DSM 44963</name>
    <dbReference type="NCBI Taxonomy" id="485913"/>
    <lineage>
        <taxon>Bacteria</taxon>
        <taxon>Bacillati</taxon>
        <taxon>Chloroflexota</taxon>
        <taxon>Ktedonobacteria</taxon>
        <taxon>Ktedonobacterales</taxon>
        <taxon>Ktedonobacteraceae</taxon>
        <taxon>Ktedonobacter</taxon>
    </lineage>
</organism>
<protein>
    <submittedName>
        <fullName evidence="1">Uncharacterized protein</fullName>
    </submittedName>
</protein>
<keyword evidence="2" id="KW-1185">Reference proteome</keyword>
<dbReference type="Proteomes" id="UP000004508">
    <property type="component" value="Unassembled WGS sequence"/>
</dbReference>
<sequence>MRHLLLPSNPEHQITHISGTDQSKFSNSLYYPLSYSPPALLHREEDLACDIRTISNHHKG</sequence>
<accession>D6TCS3</accession>
<proteinExistence type="predicted"/>
<evidence type="ECO:0000313" key="2">
    <source>
        <dbReference type="Proteomes" id="UP000004508"/>
    </source>
</evidence>